<dbReference type="EMBL" id="LBMM01009012">
    <property type="protein sequence ID" value="KMQ88463.1"/>
    <property type="molecule type" value="Genomic_DNA"/>
</dbReference>
<gene>
    <name evidence="2" type="ORF">RF55_12047</name>
</gene>
<dbReference type="GO" id="GO:0035148">
    <property type="term" value="P:tube formation"/>
    <property type="evidence" value="ECO:0007669"/>
    <property type="project" value="TreeGrafter"/>
</dbReference>
<feature type="region of interest" description="Disordered" evidence="1">
    <location>
        <begin position="190"/>
        <end position="210"/>
    </location>
</feature>
<dbReference type="OrthoDB" id="10252347at2759"/>
<dbReference type="GO" id="GO:0001764">
    <property type="term" value="P:neuron migration"/>
    <property type="evidence" value="ECO:0007669"/>
    <property type="project" value="TreeGrafter"/>
</dbReference>
<name>A0A0J7KDD2_LASNI</name>
<evidence type="ECO:0000313" key="2">
    <source>
        <dbReference type="EMBL" id="KMQ88463.1"/>
    </source>
</evidence>
<accession>A0A0J7KDD2</accession>
<dbReference type="STRING" id="67767.A0A0J7KDD2"/>
<dbReference type="Proteomes" id="UP000036403">
    <property type="component" value="Unassembled WGS sequence"/>
</dbReference>
<keyword evidence="3" id="KW-1185">Reference proteome</keyword>
<proteinExistence type="predicted"/>
<feature type="region of interest" description="Disordered" evidence="1">
    <location>
        <begin position="340"/>
        <end position="364"/>
    </location>
</feature>
<organism evidence="2 3">
    <name type="scientific">Lasius niger</name>
    <name type="common">Black garden ant</name>
    <dbReference type="NCBI Taxonomy" id="67767"/>
    <lineage>
        <taxon>Eukaryota</taxon>
        <taxon>Metazoa</taxon>
        <taxon>Ecdysozoa</taxon>
        <taxon>Arthropoda</taxon>
        <taxon>Hexapoda</taxon>
        <taxon>Insecta</taxon>
        <taxon>Pterygota</taxon>
        <taxon>Neoptera</taxon>
        <taxon>Endopterygota</taxon>
        <taxon>Hymenoptera</taxon>
        <taxon>Apocrita</taxon>
        <taxon>Aculeata</taxon>
        <taxon>Formicoidea</taxon>
        <taxon>Formicidae</taxon>
        <taxon>Formicinae</taxon>
        <taxon>Lasius</taxon>
        <taxon>Lasius</taxon>
    </lineage>
</organism>
<dbReference type="GO" id="GO:0007098">
    <property type="term" value="P:centrosome cycle"/>
    <property type="evidence" value="ECO:0007669"/>
    <property type="project" value="InterPro"/>
</dbReference>
<protein>
    <submittedName>
        <fullName evidence="2">Serologically defined colon cancer antigen 8-like protein</fullName>
    </submittedName>
</protein>
<dbReference type="GO" id="GO:0030010">
    <property type="term" value="P:establishment of cell polarity"/>
    <property type="evidence" value="ECO:0007669"/>
    <property type="project" value="TreeGrafter"/>
</dbReference>
<dbReference type="InterPro" id="IPR031887">
    <property type="entry name" value="SDCCAG8"/>
</dbReference>
<sequence length="605" mass="70374">MIKGKHNFSTESRKVFGAYTKAVTRELEDYIEQLERESQYCRDELINLLSKVREVVAENETLHNRNQTALSKCALQNHKDHCTGTDQECRKQETSDHHVDNLEGKREKFLEGPSIMFESRISELEAQLTQARLELRKVQEENQANLKRLSETSSSEGGVELKAELDKALRARYEAEMKLEELQKLLSTARDKETEATQKARRSKDDRQQIEFERSQSEMEIRRLKDELERQHEKLRDAAQEANRRITEERQQIERRYNQQIEQFTADIASHWETANKSQLESEKQRREINELKRELSQKQTTIDNLKKELQNKISTLQSDLNQALSEKDAAEQEVLTGKLAAERNERQARQEQSRSQAEINSYKQRLERGDADLVHCRRENLRLVEQIASLEKEINMNKIARPEDNRREITPRLENEKELTSMIMDMETKHGGTFMETNDDTGAFHYNTTMDSVAPSHANGLSVDARMIHQEYDTAGGQQVEESGMYSNAPKGNEQSPNDLYDLSDDQRRIAENNFAPNAMETTDQQMYQQQEEAGRNNEEYAANDPNMDAYIMEQEHNQYSDYNPSQYQEGQYVNGEQFNVIAEQMDDNQTVSDVARSNTETLH</sequence>
<feature type="region of interest" description="Disordered" evidence="1">
    <location>
        <begin position="478"/>
        <end position="498"/>
    </location>
</feature>
<reference evidence="2 3" key="1">
    <citation type="submission" date="2015-04" db="EMBL/GenBank/DDBJ databases">
        <title>Lasius niger genome sequencing.</title>
        <authorList>
            <person name="Konorov E.A."/>
            <person name="Nikitin M.A."/>
            <person name="Kirill M.V."/>
            <person name="Chang P."/>
        </authorList>
    </citation>
    <scope>NUCLEOTIDE SEQUENCE [LARGE SCALE GENOMIC DNA]</scope>
    <source>
        <tissue evidence="2">Whole</tissue>
    </source>
</reference>
<dbReference type="GO" id="GO:0005814">
    <property type="term" value="C:centriole"/>
    <property type="evidence" value="ECO:0007669"/>
    <property type="project" value="TreeGrafter"/>
</dbReference>
<dbReference type="PANTHER" id="PTHR34343">
    <property type="entry name" value="SEROLOGICALLY DEFINED COLON CANCER ANTIGEN 8"/>
    <property type="match status" value="1"/>
</dbReference>
<dbReference type="PANTHER" id="PTHR34343:SF1">
    <property type="entry name" value="SEROLOGICALLY DEFINED COLON CANCER ANTIGEN 8"/>
    <property type="match status" value="1"/>
</dbReference>
<feature type="compositionally biased region" description="Basic and acidic residues" evidence="1">
    <location>
        <begin position="341"/>
        <end position="353"/>
    </location>
</feature>
<evidence type="ECO:0000313" key="3">
    <source>
        <dbReference type="Proteomes" id="UP000036403"/>
    </source>
</evidence>
<evidence type="ECO:0000256" key="1">
    <source>
        <dbReference type="SAM" id="MobiDB-lite"/>
    </source>
</evidence>
<dbReference type="AlphaFoldDB" id="A0A0J7KDD2"/>
<comment type="caution">
    <text evidence="2">The sequence shown here is derived from an EMBL/GenBank/DDBJ whole genome shotgun (WGS) entry which is preliminary data.</text>
</comment>
<dbReference type="PaxDb" id="67767-A0A0J7KDD2"/>
<dbReference type="GO" id="GO:0005813">
    <property type="term" value="C:centrosome"/>
    <property type="evidence" value="ECO:0007669"/>
    <property type="project" value="InterPro"/>
</dbReference>